<feature type="domain" description="Nuf2 DHR10-like" evidence="14">
    <location>
        <begin position="263"/>
        <end position="376"/>
    </location>
</feature>
<feature type="coiled-coil region" evidence="12">
    <location>
        <begin position="317"/>
        <end position="361"/>
    </location>
</feature>
<organism evidence="15 16">
    <name type="scientific">Chytriomyces confervae</name>
    <dbReference type="NCBI Taxonomy" id="246404"/>
    <lineage>
        <taxon>Eukaryota</taxon>
        <taxon>Fungi</taxon>
        <taxon>Fungi incertae sedis</taxon>
        <taxon>Chytridiomycota</taxon>
        <taxon>Chytridiomycota incertae sedis</taxon>
        <taxon>Chytridiomycetes</taxon>
        <taxon>Chytridiales</taxon>
        <taxon>Chytriomycetaceae</taxon>
        <taxon>Chytriomyces</taxon>
    </lineage>
</organism>
<evidence type="ECO:0000256" key="3">
    <source>
        <dbReference type="ARBA" id="ARBA00005498"/>
    </source>
</evidence>
<dbReference type="EMBL" id="QEAP01000229">
    <property type="protein sequence ID" value="TPX72434.1"/>
    <property type="molecule type" value="Genomic_DNA"/>
</dbReference>
<keyword evidence="5" id="KW-0132">Cell division</keyword>
<dbReference type="OrthoDB" id="8194677at2759"/>
<accession>A0A507F8G6</accession>
<feature type="coiled-coil region" evidence="12">
    <location>
        <begin position="394"/>
        <end position="421"/>
    </location>
</feature>
<dbReference type="InterPro" id="IPR041112">
    <property type="entry name" value="Nuf2_DHR10-like"/>
</dbReference>
<dbReference type="GO" id="GO:0031262">
    <property type="term" value="C:Ndc80 complex"/>
    <property type="evidence" value="ECO:0007669"/>
    <property type="project" value="InterPro"/>
</dbReference>
<evidence type="ECO:0000256" key="11">
    <source>
        <dbReference type="ARBA" id="ARBA00023328"/>
    </source>
</evidence>
<dbReference type="GO" id="GO:0045132">
    <property type="term" value="P:meiotic chromosome segregation"/>
    <property type="evidence" value="ECO:0007669"/>
    <property type="project" value="TreeGrafter"/>
</dbReference>
<sequence>MQQHHYSFPMLKPSEIVTCMSDLHIHVSLEDLERPTPSRMAAVFDAFTSTFMGVSRDSCAVPSFHVVDMLEHPDLHQDDVALMAFYRQLFKLVTEVGIHDFSIRDLIKPEPGHVRKILSAIINFAKFREERVSVFEQCNKNSAEHVQKKAFLEEKNQEIAETVNTIRSYEPSSTLQRAEEEPAYQRVRERNLAQTAELRELKRIQTALTSDIENLKKTKTDAVEKMNNTNFLLSNTKQDCVRLRSRIVPNPAKLQQALVDMTNSISSEKTNLTVRERQYRDLLTRMEAIAVVQQDITTCTKLMEECEFEMKKSSTAEKSLVHERENIERKNQELREVNIKEQQLKRQLANISDKITRLTKQQTAKKEANDLKMSELAAAYEAGVTERDLNQAKIDSNQAVLAELEEKIVVTKKNVESEIARFLDCYSKLKTRGDRYCAELARMMSS</sequence>
<reference evidence="15 16" key="1">
    <citation type="journal article" date="2019" name="Sci. Rep.">
        <title>Comparative genomics of chytrid fungi reveal insights into the obligate biotrophic and pathogenic lifestyle of Synchytrium endobioticum.</title>
        <authorList>
            <person name="van de Vossenberg B.T.L.H."/>
            <person name="Warris S."/>
            <person name="Nguyen H.D.T."/>
            <person name="van Gent-Pelzer M.P.E."/>
            <person name="Joly D.L."/>
            <person name="van de Geest H.C."/>
            <person name="Bonants P.J.M."/>
            <person name="Smith D.S."/>
            <person name="Levesque C.A."/>
            <person name="van der Lee T.A.J."/>
        </authorList>
    </citation>
    <scope>NUCLEOTIDE SEQUENCE [LARGE SCALE GENOMIC DNA]</scope>
    <source>
        <strain evidence="15 16">CBS 675.73</strain>
    </source>
</reference>
<dbReference type="GO" id="GO:0007052">
    <property type="term" value="P:mitotic spindle organization"/>
    <property type="evidence" value="ECO:0007669"/>
    <property type="project" value="TreeGrafter"/>
</dbReference>
<evidence type="ECO:0000313" key="15">
    <source>
        <dbReference type="EMBL" id="TPX72434.1"/>
    </source>
</evidence>
<keyword evidence="9" id="KW-0539">Nucleus</keyword>
<dbReference type="STRING" id="246404.A0A507F8G6"/>
<dbReference type="GO" id="GO:0005634">
    <property type="term" value="C:nucleus"/>
    <property type="evidence" value="ECO:0007669"/>
    <property type="project" value="UniProtKB-SubCell"/>
</dbReference>
<dbReference type="Proteomes" id="UP000320333">
    <property type="component" value="Unassembled WGS sequence"/>
</dbReference>
<evidence type="ECO:0000259" key="14">
    <source>
        <dbReference type="Pfam" id="PF18595"/>
    </source>
</evidence>
<dbReference type="Pfam" id="PF18595">
    <property type="entry name" value="Nuf2_DHR10-like"/>
    <property type="match status" value="1"/>
</dbReference>
<keyword evidence="11" id="KW-0137">Centromere</keyword>
<dbReference type="PANTHER" id="PTHR21650">
    <property type="entry name" value="MEMBRALIN/KINETOCHORE PROTEIN NUF2"/>
    <property type="match status" value="1"/>
</dbReference>
<evidence type="ECO:0000256" key="6">
    <source>
        <dbReference type="ARBA" id="ARBA00022776"/>
    </source>
</evidence>
<evidence type="ECO:0000256" key="2">
    <source>
        <dbReference type="ARBA" id="ARBA00004629"/>
    </source>
</evidence>
<dbReference type="GO" id="GO:0051315">
    <property type="term" value="P:attachment of mitotic spindle microtubules to kinetochore"/>
    <property type="evidence" value="ECO:0007669"/>
    <property type="project" value="TreeGrafter"/>
</dbReference>
<evidence type="ECO:0000256" key="7">
    <source>
        <dbReference type="ARBA" id="ARBA00022838"/>
    </source>
</evidence>
<dbReference type="PANTHER" id="PTHR21650:SF2">
    <property type="entry name" value="KINETOCHORE PROTEIN NUF2"/>
    <property type="match status" value="1"/>
</dbReference>
<gene>
    <name evidence="15" type="ORF">CcCBS67573_g05883</name>
</gene>
<comment type="subcellular location">
    <subcellularLocation>
        <location evidence="2">Chromosome</location>
        <location evidence="2">Centromere</location>
        <location evidence="2">Kinetochore</location>
    </subcellularLocation>
    <subcellularLocation>
        <location evidence="1">Nucleus</location>
    </subcellularLocation>
</comment>
<keyword evidence="16" id="KW-1185">Reference proteome</keyword>
<dbReference type="AlphaFoldDB" id="A0A507F8G6"/>
<dbReference type="InterPro" id="IPR005549">
    <property type="entry name" value="Kinetochore_Nuf2_N"/>
</dbReference>
<keyword evidence="4" id="KW-0158">Chromosome</keyword>
<dbReference type="Pfam" id="PF03800">
    <property type="entry name" value="Nuf2"/>
    <property type="match status" value="1"/>
</dbReference>
<dbReference type="GO" id="GO:0051301">
    <property type="term" value="P:cell division"/>
    <property type="evidence" value="ECO:0007669"/>
    <property type="project" value="UniProtKB-KW"/>
</dbReference>
<evidence type="ECO:0000256" key="8">
    <source>
        <dbReference type="ARBA" id="ARBA00023054"/>
    </source>
</evidence>
<proteinExistence type="inferred from homology"/>
<protein>
    <submittedName>
        <fullName evidence="15">Uncharacterized protein</fullName>
    </submittedName>
</protein>
<evidence type="ECO:0000256" key="4">
    <source>
        <dbReference type="ARBA" id="ARBA00022454"/>
    </source>
</evidence>
<evidence type="ECO:0000259" key="13">
    <source>
        <dbReference type="Pfam" id="PF03800"/>
    </source>
</evidence>
<comment type="similarity">
    <text evidence="3">Belongs to the NUF2 family.</text>
</comment>
<dbReference type="GO" id="GO:0051383">
    <property type="term" value="P:kinetochore organization"/>
    <property type="evidence" value="ECO:0007669"/>
    <property type="project" value="TreeGrafter"/>
</dbReference>
<evidence type="ECO:0000256" key="5">
    <source>
        <dbReference type="ARBA" id="ARBA00022618"/>
    </source>
</evidence>
<evidence type="ECO:0000313" key="16">
    <source>
        <dbReference type="Proteomes" id="UP000320333"/>
    </source>
</evidence>
<evidence type="ECO:0000256" key="9">
    <source>
        <dbReference type="ARBA" id="ARBA00023242"/>
    </source>
</evidence>
<feature type="domain" description="Kinetochore protein Nuf2 N-terminal" evidence="13">
    <location>
        <begin position="5"/>
        <end position="140"/>
    </location>
</feature>
<dbReference type="Gene3D" id="1.10.418.60">
    <property type="entry name" value="Ncd80 complex, Nuf2 subunit"/>
    <property type="match status" value="1"/>
</dbReference>
<feature type="coiled-coil region" evidence="12">
    <location>
        <begin position="184"/>
        <end position="218"/>
    </location>
</feature>
<evidence type="ECO:0000256" key="1">
    <source>
        <dbReference type="ARBA" id="ARBA00004123"/>
    </source>
</evidence>
<keyword evidence="7" id="KW-0995">Kinetochore</keyword>
<keyword evidence="10" id="KW-0131">Cell cycle</keyword>
<dbReference type="InterPro" id="IPR038275">
    <property type="entry name" value="Nuf2_N_sf"/>
</dbReference>
<keyword evidence="6" id="KW-0498">Mitosis</keyword>
<evidence type="ECO:0000256" key="10">
    <source>
        <dbReference type="ARBA" id="ARBA00023306"/>
    </source>
</evidence>
<evidence type="ECO:0000256" key="12">
    <source>
        <dbReference type="SAM" id="Coils"/>
    </source>
</evidence>
<comment type="caution">
    <text evidence="15">The sequence shown here is derived from an EMBL/GenBank/DDBJ whole genome shotgun (WGS) entry which is preliminary data.</text>
</comment>
<name>A0A507F8G6_9FUNG</name>
<keyword evidence="8 12" id="KW-0175">Coiled coil</keyword>
<dbReference type="GO" id="GO:0044877">
    <property type="term" value="F:protein-containing complex binding"/>
    <property type="evidence" value="ECO:0007669"/>
    <property type="project" value="TreeGrafter"/>
</dbReference>